<feature type="transmembrane region" description="Helical" evidence="9">
    <location>
        <begin position="12"/>
        <end position="30"/>
    </location>
</feature>
<dbReference type="EC" id="3.4.24.84" evidence="9"/>
<sequence length="449" mass="51442">MANVNVDSIILYSILGFLVLENAFEIYLGIRQLRVYRSTRKVPKELDGILKVETFNKARDYGLDNEKFSLAKGVIFDIIIQSLEIFFGLLPFLWLKAESLTGCLGLDSSNEIIVSCVFIVITNCFNLLKEIPVKIYKIFILEEKHGFNKQTPRFFVMDQIKSFVVGQIIFIPIAAAIVWIVKRGGDFFFLYLWVFTGLVAFLLLTIYPSLIAPLFDKYRPLEEGPLRESIESLASQLKFPLKKLYVVEGSRRSAHSNAYFYGLFGSKRIVLFDTLLLNKGKADPMELPEEDRGKGCTDSEVLAVLGHELGHWKLGHIIKNIIIMQVHLFLMFLVFGYLFKYEPFYRALGFPAGSRPVLVGLLIILSYVLAPYNAVINFGMTMLSRRFEYQADEFACKLGFCDELGKALIKLHIDNLGFPVYDWLYSTWSHSHPTLLQRLDRLKSNKKDK</sequence>
<dbReference type="Proteomes" id="UP000594454">
    <property type="component" value="Chromosome 4"/>
</dbReference>
<keyword evidence="4 8" id="KW-0862">Zinc</keyword>
<dbReference type="InterPro" id="IPR027057">
    <property type="entry name" value="CAXX_Prtase_1"/>
</dbReference>
<evidence type="ECO:0000256" key="9">
    <source>
        <dbReference type="RuleBase" id="RU366005"/>
    </source>
</evidence>
<feature type="transmembrane region" description="Helical" evidence="9">
    <location>
        <begin position="74"/>
        <end position="92"/>
    </location>
</feature>
<comment type="cofactor">
    <cofactor evidence="8 9">
        <name>Zn(2+)</name>
        <dbReference type="ChEBI" id="CHEBI:29105"/>
    </cofactor>
    <text evidence="8 9">Binds 1 zinc ion per subunit.</text>
</comment>
<evidence type="ECO:0000256" key="1">
    <source>
        <dbReference type="ARBA" id="ARBA00022670"/>
    </source>
</evidence>
<dbReference type="InterPro" id="IPR032456">
    <property type="entry name" value="Peptidase_M48_N"/>
</dbReference>
<dbReference type="Pfam" id="PF16491">
    <property type="entry name" value="Peptidase_M48_N"/>
    <property type="match status" value="1"/>
</dbReference>
<dbReference type="OrthoDB" id="360839at2759"/>
<protein>
    <recommendedName>
        <fullName evidence="9">CAAX prenyl protease</fullName>
        <ecNumber evidence="9">3.4.24.84</ecNumber>
    </recommendedName>
</protein>
<feature type="active site" description="Proton donor" evidence="7">
    <location>
        <position position="392"/>
    </location>
</feature>
<keyword evidence="2 8" id="KW-0479">Metal-binding</keyword>
<evidence type="ECO:0000256" key="6">
    <source>
        <dbReference type="ARBA" id="ARBA00044456"/>
    </source>
</evidence>
<dbReference type="OMA" id="FVIEEKF"/>
<keyword evidence="9" id="KW-0256">Endoplasmic reticulum</keyword>
<feature type="transmembrane region" description="Helical" evidence="9">
    <location>
        <begin position="321"/>
        <end position="339"/>
    </location>
</feature>
<keyword evidence="13" id="KW-1185">Reference proteome</keyword>
<dbReference type="GO" id="GO:0071586">
    <property type="term" value="P:CAAX-box protein processing"/>
    <property type="evidence" value="ECO:0007669"/>
    <property type="project" value="UniProtKB-UniRule"/>
</dbReference>
<keyword evidence="5 9" id="KW-0482">Metalloprotease</keyword>
<accession>A0A7R8V0T3</accession>
<reference evidence="12 13" key="1">
    <citation type="submission" date="2020-11" db="EMBL/GenBank/DDBJ databases">
        <authorList>
            <person name="Wallbank WR R."/>
            <person name="Pardo Diaz C."/>
            <person name="Kozak K."/>
            <person name="Martin S."/>
            <person name="Jiggins C."/>
            <person name="Moest M."/>
            <person name="Warren A I."/>
            <person name="Generalovic N T."/>
            <person name="Byers J.R.P. K."/>
            <person name="Montejo-Kovacevich G."/>
            <person name="Yen C E."/>
        </authorList>
    </citation>
    <scope>NUCLEOTIDE SEQUENCE [LARGE SCALE GENOMIC DNA]</scope>
</reference>
<dbReference type="InParanoid" id="A0A7R8V0T3"/>
<proteinExistence type="inferred from homology"/>
<feature type="domain" description="Peptidase M48" evidence="10">
    <location>
        <begin position="220"/>
        <end position="444"/>
    </location>
</feature>
<dbReference type="GO" id="GO:0004222">
    <property type="term" value="F:metalloendopeptidase activity"/>
    <property type="evidence" value="ECO:0007669"/>
    <property type="project" value="UniProtKB-UniRule"/>
</dbReference>
<keyword evidence="9" id="KW-1133">Transmembrane helix</keyword>
<feature type="domain" description="CAAX prenyl protease 1 N-terminal" evidence="11">
    <location>
        <begin position="32"/>
        <end position="217"/>
    </location>
</feature>
<dbReference type="GO" id="GO:0046872">
    <property type="term" value="F:metal ion binding"/>
    <property type="evidence" value="ECO:0007669"/>
    <property type="project" value="UniProtKB-UniRule"/>
</dbReference>
<feature type="binding site" evidence="8">
    <location>
        <position position="388"/>
    </location>
    <ligand>
        <name>Zn(2+)</name>
        <dbReference type="ChEBI" id="CHEBI:29105"/>
        <note>catalytic</note>
    </ligand>
</feature>
<dbReference type="Gene3D" id="3.30.2010.10">
    <property type="entry name" value="Metalloproteases ('zincins'), catalytic domain"/>
    <property type="match status" value="1"/>
</dbReference>
<dbReference type="FunFam" id="3.30.2010.10:FF:000003">
    <property type="entry name" value="CAAX prenyl protease"/>
    <property type="match status" value="1"/>
</dbReference>
<evidence type="ECO:0000256" key="3">
    <source>
        <dbReference type="ARBA" id="ARBA00022801"/>
    </source>
</evidence>
<evidence type="ECO:0000256" key="5">
    <source>
        <dbReference type="ARBA" id="ARBA00023049"/>
    </source>
</evidence>
<feature type="binding site" evidence="8">
    <location>
        <position position="307"/>
    </location>
    <ligand>
        <name>Zn(2+)</name>
        <dbReference type="ChEBI" id="CHEBI:29105"/>
        <note>catalytic</note>
    </ligand>
</feature>
<dbReference type="CDD" id="cd07343">
    <property type="entry name" value="M48A_Zmpste24p_like"/>
    <property type="match status" value="1"/>
</dbReference>
<feature type="transmembrane region" description="Helical" evidence="9">
    <location>
        <begin position="187"/>
        <end position="210"/>
    </location>
</feature>
<dbReference type="FunCoup" id="A0A7R8V0T3">
    <property type="interactions" value="1917"/>
</dbReference>
<evidence type="ECO:0000256" key="4">
    <source>
        <dbReference type="ARBA" id="ARBA00022833"/>
    </source>
</evidence>
<feature type="transmembrane region" description="Helical" evidence="9">
    <location>
        <begin position="163"/>
        <end position="181"/>
    </location>
</feature>
<dbReference type="EMBL" id="LR899012">
    <property type="protein sequence ID" value="CAD7089529.1"/>
    <property type="molecule type" value="Genomic_DNA"/>
</dbReference>
<dbReference type="AlphaFoldDB" id="A0A7R8V0T3"/>
<evidence type="ECO:0000256" key="8">
    <source>
        <dbReference type="PIRSR" id="PIRSR627057-2"/>
    </source>
</evidence>
<evidence type="ECO:0000256" key="7">
    <source>
        <dbReference type="PIRSR" id="PIRSR627057-1"/>
    </source>
</evidence>
<gene>
    <name evidence="12" type="ORF">HERILL_LOCUS12071</name>
</gene>
<dbReference type="GO" id="GO:0005789">
    <property type="term" value="C:endoplasmic reticulum membrane"/>
    <property type="evidence" value="ECO:0007669"/>
    <property type="project" value="UniProtKB-SubCell"/>
</dbReference>
<evidence type="ECO:0000259" key="10">
    <source>
        <dbReference type="Pfam" id="PF01435"/>
    </source>
</evidence>
<keyword evidence="3 9" id="KW-0378">Hydrolase</keyword>
<feature type="binding site" evidence="8">
    <location>
        <position position="311"/>
    </location>
    <ligand>
        <name>Zn(2+)</name>
        <dbReference type="ChEBI" id="CHEBI:29105"/>
        <note>catalytic</note>
    </ligand>
</feature>
<evidence type="ECO:0000256" key="2">
    <source>
        <dbReference type="ARBA" id="ARBA00022723"/>
    </source>
</evidence>
<evidence type="ECO:0000313" key="12">
    <source>
        <dbReference type="EMBL" id="CAD7089529.1"/>
    </source>
</evidence>
<feature type="active site" evidence="7">
    <location>
        <position position="308"/>
    </location>
</feature>
<keyword evidence="9" id="KW-0812">Transmembrane</keyword>
<comment type="catalytic activity">
    <reaction evidence="6 9">
        <text>Hydrolyzes the peptide bond -P2-(S-farnesyl or geranylgeranyl)C-P1'-P2'-P3'-COOH where P1' and P2' are amino acids with aliphatic side chains and P3' is any C-terminal residue.</text>
        <dbReference type="EC" id="3.4.24.84"/>
    </reaction>
</comment>
<dbReference type="PANTHER" id="PTHR10120">
    <property type="entry name" value="CAAX PRENYL PROTEASE 1"/>
    <property type="match status" value="1"/>
</dbReference>
<comment type="function">
    <text evidence="9">Proteolytically removes the C-terminal three residues of farnesylated proteins.</text>
</comment>
<dbReference type="Pfam" id="PF01435">
    <property type="entry name" value="Peptidase_M48"/>
    <property type="match status" value="1"/>
</dbReference>
<keyword evidence="1 9" id="KW-0645">Protease</keyword>
<keyword evidence="9" id="KW-0472">Membrane</keyword>
<comment type="subcellular location">
    <subcellularLocation>
        <location evidence="9">Endoplasmic reticulum membrane</location>
        <topology evidence="9">Multi-pass membrane protein</topology>
    </subcellularLocation>
</comment>
<organism evidence="12 13">
    <name type="scientific">Hermetia illucens</name>
    <name type="common">Black soldier fly</name>
    <dbReference type="NCBI Taxonomy" id="343691"/>
    <lineage>
        <taxon>Eukaryota</taxon>
        <taxon>Metazoa</taxon>
        <taxon>Ecdysozoa</taxon>
        <taxon>Arthropoda</taxon>
        <taxon>Hexapoda</taxon>
        <taxon>Insecta</taxon>
        <taxon>Pterygota</taxon>
        <taxon>Neoptera</taxon>
        <taxon>Endopterygota</taxon>
        <taxon>Diptera</taxon>
        <taxon>Brachycera</taxon>
        <taxon>Stratiomyomorpha</taxon>
        <taxon>Stratiomyidae</taxon>
        <taxon>Hermetiinae</taxon>
        <taxon>Hermetia</taxon>
    </lineage>
</organism>
<dbReference type="InterPro" id="IPR001915">
    <property type="entry name" value="Peptidase_M48"/>
</dbReference>
<evidence type="ECO:0000313" key="13">
    <source>
        <dbReference type="Proteomes" id="UP000594454"/>
    </source>
</evidence>
<evidence type="ECO:0000259" key="11">
    <source>
        <dbReference type="Pfam" id="PF16491"/>
    </source>
</evidence>
<name>A0A7R8V0T3_HERIL</name>
<comment type="similarity">
    <text evidence="9">Belongs to the peptidase M48A family.</text>
</comment>
<feature type="transmembrane region" description="Helical" evidence="9">
    <location>
        <begin position="359"/>
        <end position="380"/>
    </location>
</feature>
<feature type="transmembrane region" description="Helical" evidence="9">
    <location>
        <begin position="112"/>
        <end position="128"/>
    </location>
</feature>